<feature type="transmembrane region" description="Helical" evidence="6">
    <location>
        <begin position="437"/>
        <end position="460"/>
    </location>
</feature>
<dbReference type="InterPro" id="IPR020846">
    <property type="entry name" value="MFS_dom"/>
</dbReference>
<comment type="subcellular location">
    <subcellularLocation>
        <location evidence="1">Cell membrane</location>
        <topology evidence="1">Multi-pass membrane protein</topology>
    </subcellularLocation>
</comment>
<keyword evidence="5 6" id="KW-0472">Membrane</keyword>
<dbReference type="PROSITE" id="PS50850">
    <property type="entry name" value="MFS"/>
    <property type="match status" value="1"/>
</dbReference>
<feature type="transmembrane region" description="Helical" evidence="6">
    <location>
        <begin position="12"/>
        <end position="39"/>
    </location>
</feature>
<feature type="transmembrane region" description="Helical" evidence="6">
    <location>
        <begin position="268"/>
        <end position="289"/>
    </location>
</feature>
<name>A0ABR9IDG3_9PSEU</name>
<dbReference type="CDD" id="cd17504">
    <property type="entry name" value="MFS_MMR_MDR_like"/>
    <property type="match status" value="1"/>
</dbReference>
<evidence type="ECO:0000256" key="6">
    <source>
        <dbReference type="SAM" id="Phobius"/>
    </source>
</evidence>
<feature type="transmembrane region" description="Helical" evidence="6">
    <location>
        <begin position="138"/>
        <end position="160"/>
    </location>
</feature>
<evidence type="ECO:0000313" key="9">
    <source>
        <dbReference type="Proteomes" id="UP000631670"/>
    </source>
</evidence>
<dbReference type="PANTHER" id="PTHR42718:SF9">
    <property type="entry name" value="MAJOR FACILITATOR SUPERFAMILY MULTIDRUG TRANSPORTER MFSC"/>
    <property type="match status" value="1"/>
</dbReference>
<keyword evidence="3 6" id="KW-0812">Transmembrane</keyword>
<reference evidence="8 9" key="1">
    <citation type="submission" date="2020-10" db="EMBL/GenBank/DDBJ databases">
        <title>Sequencing the genomes of 1000 actinobacteria strains.</title>
        <authorList>
            <person name="Klenk H.-P."/>
        </authorList>
    </citation>
    <scope>NUCLEOTIDE SEQUENCE [LARGE SCALE GENOMIC DNA]</scope>
    <source>
        <strain evidence="8 9">DSM 44653</strain>
    </source>
</reference>
<feature type="transmembrane region" description="Helical" evidence="6">
    <location>
        <begin position="166"/>
        <end position="189"/>
    </location>
</feature>
<evidence type="ECO:0000256" key="4">
    <source>
        <dbReference type="ARBA" id="ARBA00022989"/>
    </source>
</evidence>
<evidence type="ECO:0000256" key="3">
    <source>
        <dbReference type="ARBA" id="ARBA00022692"/>
    </source>
</evidence>
<feature type="transmembrane region" description="Helical" evidence="6">
    <location>
        <begin position="408"/>
        <end position="431"/>
    </location>
</feature>
<keyword evidence="9" id="KW-1185">Reference proteome</keyword>
<feature type="transmembrane region" description="Helical" evidence="6">
    <location>
        <begin position="51"/>
        <end position="70"/>
    </location>
</feature>
<feature type="transmembrane region" description="Helical" evidence="6">
    <location>
        <begin position="82"/>
        <end position="104"/>
    </location>
</feature>
<feature type="transmembrane region" description="Helical" evidence="6">
    <location>
        <begin position="110"/>
        <end position="126"/>
    </location>
</feature>
<dbReference type="SUPFAM" id="SSF103473">
    <property type="entry name" value="MFS general substrate transporter"/>
    <property type="match status" value="1"/>
</dbReference>
<feature type="domain" description="Major facilitator superfamily (MFS) profile" evidence="7">
    <location>
        <begin position="15"/>
        <end position="464"/>
    </location>
</feature>
<evidence type="ECO:0000256" key="1">
    <source>
        <dbReference type="ARBA" id="ARBA00004651"/>
    </source>
</evidence>
<gene>
    <name evidence="8" type="ORF">H4696_008322</name>
</gene>
<evidence type="ECO:0000259" key="7">
    <source>
        <dbReference type="PROSITE" id="PS50850"/>
    </source>
</evidence>
<keyword evidence="2" id="KW-0813">Transport</keyword>
<sequence length="472" mass="48521">MGVLVSRPERSGRAIVVVLASCGLVASFMQTLVVPLIPVFPRLLNASPADASWVVTVTLLAAAVITPVSGRLGDLYGKRRMILVSLALLIAGSVVSATTSALAFHIIGRGLQGCAMGVIPLGISIMRDELPPERVGGAISLMSATLGVGGAIGLPVAAIVAENADWHVLFWMAAGLGLFFALLIVKFVPESPLRTPAPFDYFGAFGLAAGLVCLLLPVVKGATWGWTSTPTLGFAAAAVVILLAWGTYQLRRRDPLVDLRVSARRPVLFTNLASIMVGFSMYAMALSFPQLLQASSSTGYGLGQTMVESGLSLAPNGLVMMLLSPVSARLITRFGPRPTLMTGALVIATGYVFAILLMGNALELITASVIIGAGVGIAYAAMPALIMGSVPVTETASANGLNSLMRSVGTAVSSAVMAAMLAQLTITVGGLPVPSLFGFRATFAVAALAALTGVLLAGLVPKTRTAPELVPA</sequence>
<proteinExistence type="predicted"/>
<evidence type="ECO:0000256" key="2">
    <source>
        <dbReference type="ARBA" id="ARBA00022448"/>
    </source>
</evidence>
<dbReference type="Pfam" id="PF07690">
    <property type="entry name" value="MFS_1"/>
    <property type="match status" value="1"/>
</dbReference>
<feature type="transmembrane region" description="Helical" evidence="6">
    <location>
        <begin position="340"/>
        <end position="358"/>
    </location>
</feature>
<evidence type="ECO:0000313" key="8">
    <source>
        <dbReference type="EMBL" id="MBE1501222.1"/>
    </source>
</evidence>
<dbReference type="Gene3D" id="1.20.1250.20">
    <property type="entry name" value="MFS general substrate transporter like domains"/>
    <property type="match status" value="2"/>
</dbReference>
<dbReference type="EMBL" id="JADBEG010000001">
    <property type="protein sequence ID" value="MBE1501222.1"/>
    <property type="molecule type" value="Genomic_DNA"/>
</dbReference>
<organism evidence="8 9">
    <name type="scientific">Amycolatopsis lexingtonensis</name>
    <dbReference type="NCBI Taxonomy" id="218822"/>
    <lineage>
        <taxon>Bacteria</taxon>
        <taxon>Bacillati</taxon>
        <taxon>Actinomycetota</taxon>
        <taxon>Actinomycetes</taxon>
        <taxon>Pseudonocardiales</taxon>
        <taxon>Pseudonocardiaceae</taxon>
        <taxon>Amycolatopsis</taxon>
    </lineage>
</organism>
<comment type="caution">
    <text evidence="8">The sequence shown here is derived from an EMBL/GenBank/DDBJ whole genome shotgun (WGS) entry which is preliminary data.</text>
</comment>
<accession>A0ABR9IDG3</accession>
<feature type="transmembrane region" description="Helical" evidence="6">
    <location>
        <begin position="231"/>
        <end position="248"/>
    </location>
</feature>
<feature type="transmembrane region" description="Helical" evidence="6">
    <location>
        <begin position="364"/>
        <end position="387"/>
    </location>
</feature>
<dbReference type="PANTHER" id="PTHR42718">
    <property type="entry name" value="MAJOR FACILITATOR SUPERFAMILY MULTIDRUG TRANSPORTER MFSC"/>
    <property type="match status" value="1"/>
</dbReference>
<feature type="transmembrane region" description="Helical" evidence="6">
    <location>
        <begin position="309"/>
        <end position="328"/>
    </location>
</feature>
<feature type="transmembrane region" description="Helical" evidence="6">
    <location>
        <begin position="201"/>
        <end position="219"/>
    </location>
</feature>
<evidence type="ECO:0000256" key="5">
    <source>
        <dbReference type="ARBA" id="ARBA00023136"/>
    </source>
</evidence>
<protein>
    <submittedName>
        <fullName evidence="8">MFS family permease</fullName>
    </submittedName>
</protein>
<keyword evidence="4 6" id="KW-1133">Transmembrane helix</keyword>
<dbReference type="Proteomes" id="UP000631670">
    <property type="component" value="Unassembled WGS sequence"/>
</dbReference>
<dbReference type="InterPro" id="IPR036259">
    <property type="entry name" value="MFS_trans_sf"/>
</dbReference>
<dbReference type="InterPro" id="IPR011701">
    <property type="entry name" value="MFS"/>
</dbReference>